<organism evidence="1 2">
    <name type="scientific">Melipona bicolor</name>
    <dbReference type="NCBI Taxonomy" id="60889"/>
    <lineage>
        <taxon>Eukaryota</taxon>
        <taxon>Metazoa</taxon>
        <taxon>Ecdysozoa</taxon>
        <taxon>Arthropoda</taxon>
        <taxon>Hexapoda</taxon>
        <taxon>Insecta</taxon>
        <taxon>Pterygota</taxon>
        <taxon>Neoptera</taxon>
        <taxon>Endopterygota</taxon>
        <taxon>Hymenoptera</taxon>
        <taxon>Apocrita</taxon>
        <taxon>Aculeata</taxon>
        <taxon>Apoidea</taxon>
        <taxon>Anthophila</taxon>
        <taxon>Apidae</taxon>
        <taxon>Melipona</taxon>
    </lineage>
</organism>
<dbReference type="AlphaFoldDB" id="A0AA40FX50"/>
<proteinExistence type="predicted"/>
<name>A0AA40FX50_9HYME</name>
<feature type="non-terminal residue" evidence="1">
    <location>
        <position position="1"/>
    </location>
</feature>
<gene>
    <name evidence="1" type="ORF">K0M31_004572</name>
</gene>
<evidence type="ECO:0000313" key="2">
    <source>
        <dbReference type="Proteomes" id="UP001177670"/>
    </source>
</evidence>
<evidence type="ECO:0000313" key="1">
    <source>
        <dbReference type="EMBL" id="KAK1126957.1"/>
    </source>
</evidence>
<sequence length="121" mass="13337">SARTIAPTIADNDVPGFLLNSVIKRIILGPRRVYQYPRDVSIKVACTMPLIARDGASPIHDPPAKTTTRKNIPSSFDEKMRLMYTNGAREALPNSSGCRAESVSLERNVEKQRGVNCGKIR</sequence>
<accession>A0AA40FX50</accession>
<dbReference type="EMBL" id="JAHYIQ010000013">
    <property type="protein sequence ID" value="KAK1126957.1"/>
    <property type="molecule type" value="Genomic_DNA"/>
</dbReference>
<reference evidence="1" key="1">
    <citation type="submission" date="2021-10" db="EMBL/GenBank/DDBJ databases">
        <title>Melipona bicolor Genome sequencing and assembly.</title>
        <authorList>
            <person name="Araujo N.S."/>
            <person name="Arias M.C."/>
        </authorList>
    </citation>
    <scope>NUCLEOTIDE SEQUENCE</scope>
    <source>
        <strain evidence="1">USP_2M_L1-L4_2017</strain>
        <tissue evidence="1">Whole body</tissue>
    </source>
</reference>
<protein>
    <submittedName>
        <fullName evidence="1">Uncharacterized protein</fullName>
    </submittedName>
</protein>
<comment type="caution">
    <text evidence="1">The sequence shown here is derived from an EMBL/GenBank/DDBJ whole genome shotgun (WGS) entry which is preliminary data.</text>
</comment>
<dbReference type="Proteomes" id="UP001177670">
    <property type="component" value="Unassembled WGS sequence"/>
</dbReference>
<feature type="non-terminal residue" evidence="1">
    <location>
        <position position="121"/>
    </location>
</feature>
<keyword evidence="2" id="KW-1185">Reference proteome</keyword>